<reference evidence="2 3" key="1">
    <citation type="journal article" date="2019" name="Nat. Ecol. Evol.">
        <title>Megaphylogeny resolves global patterns of mushroom evolution.</title>
        <authorList>
            <person name="Varga T."/>
            <person name="Krizsan K."/>
            <person name="Foldi C."/>
            <person name="Dima B."/>
            <person name="Sanchez-Garcia M."/>
            <person name="Sanchez-Ramirez S."/>
            <person name="Szollosi G.J."/>
            <person name="Szarkandi J.G."/>
            <person name="Papp V."/>
            <person name="Albert L."/>
            <person name="Andreopoulos W."/>
            <person name="Angelini C."/>
            <person name="Antonin V."/>
            <person name="Barry K.W."/>
            <person name="Bougher N.L."/>
            <person name="Buchanan P."/>
            <person name="Buyck B."/>
            <person name="Bense V."/>
            <person name="Catcheside P."/>
            <person name="Chovatia M."/>
            <person name="Cooper J."/>
            <person name="Damon W."/>
            <person name="Desjardin D."/>
            <person name="Finy P."/>
            <person name="Geml J."/>
            <person name="Haridas S."/>
            <person name="Hughes K."/>
            <person name="Justo A."/>
            <person name="Karasinski D."/>
            <person name="Kautmanova I."/>
            <person name="Kiss B."/>
            <person name="Kocsube S."/>
            <person name="Kotiranta H."/>
            <person name="LaButti K.M."/>
            <person name="Lechner B.E."/>
            <person name="Liimatainen K."/>
            <person name="Lipzen A."/>
            <person name="Lukacs Z."/>
            <person name="Mihaltcheva S."/>
            <person name="Morgado L.N."/>
            <person name="Niskanen T."/>
            <person name="Noordeloos M.E."/>
            <person name="Ohm R.A."/>
            <person name="Ortiz-Santana B."/>
            <person name="Ovrebo C."/>
            <person name="Racz N."/>
            <person name="Riley R."/>
            <person name="Savchenko A."/>
            <person name="Shiryaev A."/>
            <person name="Soop K."/>
            <person name="Spirin V."/>
            <person name="Szebenyi C."/>
            <person name="Tomsovsky M."/>
            <person name="Tulloss R.E."/>
            <person name="Uehling J."/>
            <person name="Grigoriev I.V."/>
            <person name="Vagvolgyi C."/>
            <person name="Papp T."/>
            <person name="Martin F.M."/>
            <person name="Miettinen O."/>
            <person name="Hibbett D.S."/>
            <person name="Nagy L.G."/>
        </authorList>
    </citation>
    <scope>NUCLEOTIDE SEQUENCE [LARGE SCALE GENOMIC DNA]</scope>
    <source>
        <strain evidence="2 3">CBS 309.79</strain>
    </source>
</reference>
<feature type="compositionally biased region" description="Low complexity" evidence="1">
    <location>
        <begin position="439"/>
        <end position="448"/>
    </location>
</feature>
<accession>A0A5C3QZ41</accession>
<feature type="compositionally biased region" description="Polar residues" evidence="1">
    <location>
        <begin position="166"/>
        <end position="176"/>
    </location>
</feature>
<evidence type="ECO:0000313" key="3">
    <source>
        <dbReference type="Proteomes" id="UP000305067"/>
    </source>
</evidence>
<keyword evidence="3" id="KW-1185">Reference proteome</keyword>
<dbReference type="AlphaFoldDB" id="A0A5C3QZ41"/>
<sequence length="761" mass="83770">MTPLSAEEASIYLEHSLPTSFTSLLRSHSINSARRQSPLVEVDESDKVAFSEHDHSLSEYPTVSMLEAPLDRQSSAKRTRSRFYSMFNRSTRSRSNSRSDPPPAYDFPEDHRTLPIEHSKLPSSSSDKSISRPKSPSLPHSHGASASQTLPTAAKAMHSAGAGSTVEHSTSPSRPTTPKARTKISNIFGLISSPKKTSRPTSPNGFHDPGPSISLTYRAQSPTMTLEMKASAPGPSKHDFFRPLRRTSMEVPSPYTAGAKGTGPHSYHDLPRYPSLSDDTPEHSVVRKLSRRSSRGKSAASSTEQIVHAPSPQKIPQIIHTPPTPQRPSTSPGRLHQRKNSTGSQHHSPQPQILNTVTEERLSMLECSPVDTPRTEKGKERDTFDRTLSSYHQPPTHGALHRKAGTTGAVKERKHGSFNFERPSRASASQDGHLPRLLSSSGEPSTSSSHRHRSLVPPPTPPDAHPTVSASSSQQSHSQTHSHSTHRTNHTSSTGQRDSSWGRMFGRKSKAAKAPKPTPSPPKAHRVTHGQFDFEPAVPSPRSFAFSREDAEGVATRLRAAQRERDRDRARVKEKERERELERERQLLAQARRAVEVSQLLSSSGSGPSDRPVGFRSGNKGKSLDLGLGLSWAPTKMREDALLPSFSRSMPGSGSSRNGYRNSRERDVLYVDEHGALRHRSPNVSKVGRDVAEVFKQALTEGDFMLFKKYVHRFDAHEIPFDGPTGIVSRVEKLLQHAPALSDAGKQDLLDSFIRIVLQNA</sequence>
<feature type="region of interest" description="Disordered" evidence="1">
    <location>
        <begin position="251"/>
        <end position="352"/>
    </location>
</feature>
<feature type="region of interest" description="Disordered" evidence="1">
    <location>
        <begin position="597"/>
        <end position="618"/>
    </location>
</feature>
<protein>
    <submittedName>
        <fullName evidence="2">Uncharacterized protein</fullName>
    </submittedName>
</protein>
<feature type="compositionally biased region" description="Low complexity" evidence="1">
    <location>
        <begin position="192"/>
        <end position="203"/>
    </location>
</feature>
<dbReference type="STRING" id="1884261.A0A5C3QZ41"/>
<dbReference type="EMBL" id="ML178816">
    <property type="protein sequence ID" value="TFL05791.1"/>
    <property type="molecule type" value="Genomic_DNA"/>
</dbReference>
<feature type="compositionally biased region" description="Low complexity" evidence="1">
    <location>
        <begin position="597"/>
        <end position="609"/>
    </location>
</feature>
<evidence type="ECO:0000256" key="1">
    <source>
        <dbReference type="SAM" id="MobiDB-lite"/>
    </source>
</evidence>
<feature type="region of interest" description="Disordered" evidence="1">
    <location>
        <begin position="69"/>
        <end position="214"/>
    </location>
</feature>
<gene>
    <name evidence="2" type="ORF">BDV98DRAFT_589378</name>
</gene>
<feature type="compositionally biased region" description="Low complexity" evidence="1">
    <location>
        <begin position="88"/>
        <end position="99"/>
    </location>
</feature>
<dbReference type="Proteomes" id="UP000305067">
    <property type="component" value="Unassembled WGS sequence"/>
</dbReference>
<organism evidence="2 3">
    <name type="scientific">Pterulicium gracile</name>
    <dbReference type="NCBI Taxonomy" id="1884261"/>
    <lineage>
        <taxon>Eukaryota</taxon>
        <taxon>Fungi</taxon>
        <taxon>Dikarya</taxon>
        <taxon>Basidiomycota</taxon>
        <taxon>Agaricomycotina</taxon>
        <taxon>Agaricomycetes</taxon>
        <taxon>Agaricomycetidae</taxon>
        <taxon>Agaricales</taxon>
        <taxon>Pleurotineae</taxon>
        <taxon>Pterulaceae</taxon>
        <taxon>Pterulicium</taxon>
    </lineage>
</organism>
<feature type="compositionally biased region" description="Basic and acidic residues" evidence="1">
    <location>
        <begin position="373"/>
        <end position="385"/>
    </location>
</feature>
<feature type="compositionally biased region" description="Basic and acidic residues" evidence="1">
    <location>
        <begin position="561"/>
        <end position="583"/>
    </location>
</feature>
<feature type="compositionally biased region" description="Low complexity" evidence="1">
    <location>
        <begin position="121"/>
        <end position="137"/>
    </location>
</feature>
<name>A0A5C3QZ41_9AGAR</name>
<feature type="compositionally biased region" description="Polar residues" evidence="1">
    <location>
        <begin position="340"/>
        <end position="352"/>
    </location>
</feature>
<dbReference type="OrthoDB" id="3260940at2759"/>
<proteinExistence type="predicted"/>
<evidence type="ECO:0000313" key="2">
    <source>
        <dbReference type="EMBL" id="TFL05791.1"/>
    </source>
</evidence>
<feature type="compositionally biased region" description="Low complexity" evidence="1">
    <location>
        <begin position="312"/>
        <end position="332"/>
    </location>
</feature>
<feature type="region of interest" description="Disordered" evidence="1">
    <location>
        <begin position="366"/>
        <end position="583"/>
    </location>
</feature>
<feature type="compositionally biased region" description="Low complexity" evidence="1">
    <location>
        <begin position="465"/>
        <end position="482"/>
    </location>
</feature>
<feature type="compositionally biased region" description="Basic and acidic residues" evidence="1">
    <location>
        <begin position="108"/>
        <end position="120"/>
    </location>
</feature>
<feature type="compositionally biased region" description="Basic residues" evidence="1">
    <location>
        <begin position="286"/>
        <end position="295"/>
    </location>
</feature>